<protein>
    <recommendedName>
        <fullName evidence="1">Heterokaryon incompatibility domain-containing protein</fullName>
    </recommendedName>
</protein>
<evidence type="ECO:0000259" key="1">
    <source>
        <dbReference type="Pfam" id="PF06985"/>
    </source>
</evidence>
<evidence type="ECO:0000313" key="2">
    <source>
        <dbReference type="EMBL" id="CEO51347.1"/>
    </source>
</evidence>
<feature type="domain" description="Heterokaryon incompatibility" evidence="1">
    <location>
        <begin position="175"/>
        <end position="325"/>
    </location>
</feature>
<organism evidence="2">
    <name type="scientific">Bionectria ochroleuca</name>
    <name type="common">Gliocladium roseum</name>
    <dbReference type="NCBI Taxonomy" id="29856"/>
    <lineage>
        <taxon>Eukaryota</taxon>
        <taxon>Fungi</taxon>
        <taxon>Dikarya</taxon>
        <taxon>Ascomycota</taxon>
        <taxon>Pezizomycotina</taxon>
        <taxon>Sordariomycetes</taxon>
        <taxon>Hypocreomycetidae</taxon>
        <taxon>Hypocreales</taxon>
        <taxon>Bionectriaceae</taxon>
        <taxon>Clonostachys</taxon>
    </lineage>
</organism>
<sequence>MALCYSCERLNFPIVTEGQATEGRTLFRSVARLKASAKTCQLCTLFLDAISSIRLKGIRNGEVTFFSEAPNAQGDPVGMSRVFLRVGHQVGRHISVFTQQDSPAANAGIATGRPLSKGYDFKLYKQWLSTCSLNHKCGGALGSSENLPTRFIKISEGGTVPEIRLVSSADISNRYAALSYCWGGNFKGVKTTAAVLQEHYNRIEFSHLPKTIMDAIEITKSLEIEYLWVDSLCITQDDTEDWASESKRMAGLYRSAAVTIVAASAGNANQGCLFPAKVAPHFVEVPITIAATGDLSVVTFANYRGSISNDFVESPWNKRAWCLQEYVLSPRLLYFFKDRVVWQCQEMLSADDYAELRRDKTDSTVVPRHFSLHHPKDLESWFVLVEEYSGRHLAKSDDKLIAVAALATHFSPYLESEYLSGIWCRDMHKGLLWLSIDSKMRTPPRVRTPSWSWAALDGRVSHLHRLMSSPVVLESTIHRWKSTEHEEASYNWSRPYLFLTARLRPVTRSFSLIRSHEFKEVASVSMQGALLLHRSLEPRFLYDAEDKVCGWVIFDQEGFTEQLFCLQAARSTHDSVFQSNHIIILKRSEASSNVFERVGAGEILESDFFDTVERTDVILI</sequence>
<name>A0A0B7K741_BIOOC</name>
<dbReference type="PANTHER" id="PTHR33112">
    <property type="entry name" value="DOMAIN PROTEIN, PUTATIVE-RELATED"/>
    <property type="match status" value="1"/>
</dbReference>
<dbReference type="Pfam" id="PF06985">
    <property type="entry name" value="HET"/>
    <property type="match status" value="1"/>
</dbReference>
<dbReference type="PANTHER" id="PTHR33112:SF16">
    <property type="entry name" value="HETEROKARYON INCOMPATIBILITY DOMAIN-CONTAINING PROTEIN"/>
    <property type="match status" value="1"/>
</dbReference>
<proteinExistence type="predicted"/>
<dbReference type="InterPro" id="IPR010730">
    <property type="entry name" value="HET"/>
</dbReference>
<reference evidence="2" key="1">
    <citation type="submission" date="2015-01" db="EMBL/GenBank/DDBJ databases">
        <authorList>
            <person name="Durling Mikael"/>
        </authorList>
    </citation>
    <scope>NUCLEOTIDE SEQUENCE</scope>
</reference>
<dbReference type="AlphaFoldDB" id="A0A0B7K741"/>
<dbReference type="EMBL" id="CDPU01000023">
    <property type="protein sequence ID" value="CEO51347.1"/>
    <property type="molecule type" value="Genomic_DNA"/>
</dbReference>
<accession>A0A0B7K741</accession>
<gene>
    <name evidence="2" type="ORF">BN869_000007405_1</name>
</gene>